<keyword evidence="2" id="KW-1185">Reference proteome</keyword>
<evidence type="ECO:0000313" key="2">
    <source>
        <dbReference type="Proteomes" id="UP001346149"/>
    </source>
</evidence>
<dbReference type="EMBL" id="JAXQNO010000023">
    <property type="protein sequence ID" value="KAK4765735.1"/>
    <property type="molecule type" value="Genomic_DNA"/>
</dbReference>
<dbReference type="AlphaFoldDB" id="A0AAN7KEU1"/>
<sequence>MKFQQNILLCLREGATASDIIAGLLQACYVRKALLKNMSFWDQACDNNSGSSRQVILEEWFRVAQRTNPSSRLVG</sequence>
<accession>A0AAN7KEU1</accession>
<reference evidence="1 2" key="1">
    <citation type="journal article" date="2023" name="Hortic Res">
        <title>Pangenome of water caltrop reveals structural variations and asymmetric subgenome divergence after allopolyploidization.</title>
        <authorList>
            <person name="Zhang X."/>
            <person name="Chen Y."/>
            <person name="Wang L."/>
            <person name="Yuan Y."/>
            <person name="Fang M."/>
            <person name="Shi L."/>
            <person name="Lu R."/>
            <person name="Comes H.P."/>
            <person name="Ma Y."/>
            <person name="Chen Y."/>
            <person name="Huang G."/>
            <person name="Zhou Y."/>
            <person name="Zheng Z."/>
            <person name="Qiu Y."/>
        </authorList>
    </citation>
    <scope>NUCLEOTIDE SEQUENCE [LARGE SCALE GENOMIC DNA]</scope>
    <source>
        <strain evidence="1">F231</strain>
    </source>
</reference>
<proteinExistence type="predicted"/>
<dbReference type="Proteomes" id="UP001346149">
    <property type="component" value="Unassembled WGS sequence"/>
</dbReference>
<protein>
    <submittedName>
        <fullName evidence="1">Uncharacterized protein</fullName>
    </submittedName>
</protein>
<comment type="caution">
    <text evidence="1">The sequence shown here is derived from an EMBL/GenBank/DDBJ whole genome shotgun (WGS) entry which is preliminary data.</text>
</comment>
<organism evidence="1 2">
    <name type="scientific">Trapa natans</name>
    <name type="common">Water chestnut</name>
    <dbReference type="NCBI Taxonomy" id="22666"/>
    <lineage>
        <taxon>Eukaryota</taxon>
        <taxon>Viridiplantae</taxon>
        <taxon>Streptophyta</taxon>
        <taxon>Embryophyta</taxon>
        <taxon>Tracheophyta</taxon>
        <taxon>Spermatophyta</taxon>
        <taxon>Magnoliopsida</taxon>
        <taxon>eudicotyledons</taxon>
        <taxon>Gunneridae</taxon>
        <taxon>Pentapetalae</taxon>
        <taxon>rosids</taxon>
        <taxon>malvids</taxon>
        <taxon>Myrtales</taxon>
        <taxon>Lythraceae</taxon>
        <taxon>Trapa</taxon>
    </lineage>
</organism>
<gene>
    <name evidence="1" type="ORF">SAY86_026825</name>
</gene>
<name>A0AAN7KEU1_TRANT</name>
<evidence type="ECO:0000313" key="1">
    <source>
        <dbReference type="EMBL" id="KAK4765735.1"/>
    </source>
</evidence>